<dbReference type="Pfam" id="PF13366">
    <property type="entry name" value="PDDEXK_3"/>
    <property type="match status" value="1"/>
</dbReference>
<comment type="caution">
    <text evidence="1">The sequence shown here is derived from an EMBL/GenBank/DDBJ whole genome shotgun (WGS) entry which is preliminary data.</text>
</comment>
<dbReference type="Proteomes" id="UP000034493">
    <property type="component" value="Unassembled WGS sequence"/>
</dbReference>
<dbReference type="NCBIfam" id="TIGR04256">
    <property type="entry name" value="GxxExxY"/>
    <property type="match status" value="1"/>
</dbReference>
<dbReference type="AlphaFoldDB" id="A0A0G0VVV6"/>
<accession>A0A0G0VVV6</accession>
<name>A0A0G0VVV6_9BACT</name>
<organism evidence="1 2">
    <name type="scientific">Candidatus Curtissbacteria bacterium GW2011_GWA2_41_24</name>
    <dbReference type="NCBI Taxonomy" id="1618411"/>
    <lineage>
        <taxon>Bacteria</taxon>
        <taxon>Candidatus Curtissiibacteriota</taxon>
    </lineage>
</organism>
<sequence>MQSITRNKADTNLLYQRQSYLIRGACFNIYKKFRNTQKETVYQKALELELNSKGLTVEREKQIPVYYLGVKVGVYTPDLLVNNIILIELKAKPFLHKEDIAQFWHYLKNSRFKLGFLVNFGNPKGVEIIRRVYDSARPRISAYRSA</sequence>
<dbReference type="InterPro" id="IPR026350">
    <property type="entry name" value="GxxExxY"/>
</dbReference>
<reference evidence="1 2" key="1">
    <citation type="journal article" date="2015" name="Nature">
        <title>rRNA introns, odd ribosomes, and small enigmatic genomes across a large radiation of phyla.</title>
        <authorList>
            <person name="Brown C.T."/>
            <person name="Hug L.A."/>
            <person name="Thomas B.C."/>
            <person name="Sharon I."/>
            <person name="Castelle C.J."/>
            <person name="Singh A."/>
            <person name="Wilkins M.J."/>
            <person name="Williams K.H."/>
            <person name="Banfield J.F."/>
        </authorList>
    </citation>
    <scope>NUCLEOTIDE SEQUENCE [LARGE SCALE GENOMIC DNA]</scope>
</reference>
<evidence type="ECO:0000313" key="1">
    <source>
        <dbReference type="EMBL" id="KKS03782.1"/>
    </source>
</evidence>
<evidence type="ECO:0008006" key="3">
    <source>
        <dbReference type="Google" id="ProtNLM"/>
    </source>
</evidence>
<protein>
    <recommendedName>
        <fullName evidence="3">GxxExxY protein</fullName>
    </recommendedName>
</protein>
<proteinExistence type="predicted"/>
<evidence type="ECO:0000313" key="2">
    <source>
        <dbReference type="Proteomes" id="UP000034493"/>
    </source>
</evidence>
<gene>
    <name evidence="1" type="ORF">UU56_C0015G0015</name>
</gene>
<dbReference type="EMBL" id="LCBC01000015">
    <property type="protein sequence ID" value="KKS03782.1"/>
    <property type="molecule type" value="Genomic_DNA"/>
</dbReference>